<name>I1ZJQ7_STRPA</name>
<protein>
    <submittedName>
        <fullName evidence="2">ROK family protein</fullName>
    </submittedName>
</protein>
<dbReference type="SUPFAM" id="SSF53067">
    <property type="entry name" value="Actin-like ATPase domain"/>
    <property type="match status" value="1"/>
</dbReference>
<evidence type="ECO:0000313" key="3">
    <source>
        <dbReference type="Proteomes" id="UP000002865"/>
    </source>
</evidence>
<dbReference type="EMBL" id="CP003122">
    <property type="protein sequence ID" value="AFJ25281.1"/>
    <property type="molecule type" value="Genomic_DNA"/>
</dbReference>
<comment type="similarity">
    <text evidence="1">Belongs to the ROK (NagC/XylR) family.</text>
</comment>
<proteinExistence type="inferred from homology"/>
<dbReference type="Pfam" id="PF00480">
    <property type="entry name" value="ROK"/>
    <property type="match status" value="1"/>
</dbReference>
<evidence type="ECO:0000256" key="1">
    <source>
        <dbReference type="ARBA" id="ARBA00006479"/>
    </source>
</evidence>
<reference evidence="2 3" key="1">
    <citation type="journal article" date="2012" name="PLoS ONE">
        <title>Complete Genome and Transcriptomes of Streptococcus parasanguinis FW213: Phylogenic Relations and Potential Virulence Mechanisms.</title>
        <authorList>
            <person name="Geng J."/>
            <person name="Chiu C.H."/>
            <person name="Tang P."/>
            <person name="Chen Y."/>
            <person name="Shieh H.R."/>
            <person name="Hu S."/>
            <person name="Chen Y.Y."/>
        </authorList>
    </citation>
    <scope>NUCLEOTIDE SEQUENCE [LARGE SCALE GENOMIC DNA]</scope>
    <source>
        <strain evidence="2 3">FW213</strain>
    </source>
</reference>
<dbReference type="PANTHER" id="PTHR18964:SF170">
    <property type="entry name" value="SUGAR KINASE"/>
    <property type="match status" value="1"/>
</dbReference>
<dbReference type="InterPro" id="IPR043129">
    <property type="entry name" value="ATPase_NBD"/>
</dbReference>
<dbReference type="Proteomes" id="UP000002865">
    <property type="component" value="Chromosome"/>
</dbReference>
<organism evidence="2 3">
    <name type="scientific">Streptococcus parasanguinis FW213</name>
    <dbReference type="NCBI Taxonomy" id="1114965"/>
    <lineage>
        <taxon>Bacteria</taxon>
        <taxon>Bacillati</taxon>
        <taxon>Bacillota</taxon>
        <taxon>Bacilli</taxon>
        <taxon>Lactobacillales</taxon>
        <taxon>Streptococcaceae</taxon>
        <taxon>Streptococcus</taxon>
    </lineage>
</organism>
<evidence type="ECO:0000313" key="2">
    <source>
        <dbReference type="EMBL" id="AFJ25281.1"/>
    </source>
</evidence>
<sequence length="294" mass="32106">MQVKAMTLATIDIGGTGIKFASLTPDGKILDKTSTPTPETLEDLLAWLDQRLSEQDYRGIAMSVPGAVNQETGVIEGISAIPYIHGFSWYETLAHHQLPVHLENDANCVGLSELLAHPEIENAACVVIGTGIGGAMIINGKLHRGRHGLGGEFGYMTTIEPAEKLNNWSQLASTGNMVRYVIEKSGQSDWDGRKVYQEAAAGNALCQEAIERMNRNLAQGLLNIQYLIDPDVISLGGSISQNPDFIKGVQKAVDAFVERYEEYTIAPVIQACTYQADANLYGALVNWLQEENQW</sequence>
<dbReference type="STRING" id="1114965.Spaf_0258"/>
<gene>
    <name evidence="2" type="ORF">Spaf_0258</name>
</gene>
<dbReference type="PaxDb" id="1114965-Spaf_0258"/>
<dbReference type="AlphaFoldDB" id="I1ZJQ7"/>
<dbReference type="HOGENOM" id="CLU_036604_0_2_9"/>
<dbReference type="CDD" id="cd24152">
    <property type="entry name" value="ASKHA_NBD_ROK-like"/>
    <property type="match status" value="1"/>
</dbReference>
<dbReference type="KEGG" id="scf:Spaf_0258"/>
<dbReference type="eggNOG" id="COG1940">
    <property type="taxonomic scope" value="Bacteria"/>
</dbReference>
<dbReference type="PANTHER" id="PTHR18964">
    <property type="entry name" value="ROK (REPRESSOR, ORF, KINASE) FAMILY"/>
    <property type="match status" value="1"/>
</dbReference>
<accession>I1ZJQ7</accession>
<dbReference type="Gene3D" id="3.30.420.40">
    <property type="match status" value="2"/>
</dbReference>
<dbReference type="InterPro" id="IPR000600">
    <property type="entry name" value="ROK"/>
</dbReference>
<dbReference type="PATRIC" id="fig|1114965.3.peg.250"/>